<dbReference type="InterPro" id="IPR051448">
    <property type="entry name" value="CdaR-like_regulators"/>
</dbReference>
<dbReference type="PANTHER" id="PTHR33744:SF1">
    <property type="entry name" value="DNA-BINDING TRANSCRIPTIONAL ACTIVATOR ADER"/>
    <property type="match status" value="1"/>
</dbReference>
<name>A0ABY1LHU3_9MICO</name>
<keyword evidence="4" id="KW-1185">Reference proteome</keyword>
<dbReference type="Pfam" id="PF13556">
    <property type="entry name" value="HTH_30"/>
    <property type="match status" value="1"/>
</dbReference>
<dbReference type="PANTHER" id="PTHR33744">
    <property type="entry name" value="CARBOHYDRATE DIACID REGULATOR"/>
    <property type="match status" value="1"/>
</dbReference>
<evidence type="ECO:0000259" key="2">
    <source>
        <dbReference type="Pfam" id="PF13556"/>
    </source>
</evidence>
<dbReference type="InterPro" id="IPR025736">
    <property type="entry name" value="PucR_C-HTH_dom"/>
</dbReference>
<proteinExistence type="predicted"/>
<reference evidence="3 4" key="1">
    <citation type="submission" date="2017-02" db="EMBL/GenBank/DDBJ databases">
        <authorList>
            <person name="Varghese N."/>
            <person name="Submissions S."/>
        </authorList>
    </citation>
    <scope>NUCLEOTIDE SEQUENCE [LARGE SCALE GENOMIC DNA]</scope>
    <source>
        <strain evidence="3 4">VKM Ac-1787</strain>
    </source>
</reference>
<evidence type="ECO:0000313" key="3">
    <source>
        <dbReference type="EMBL" id="SKC35687.1"/>
    </source>
</evidence>
<dbReference type="Gene3D" id="1.10.10.2840">
    <property type="entry name" value="PucR C-terminal helix-turn-helix domain"/>
    <property type="match status" value="1"/>
</dbReference>
<comment type="caution">
    <text evidence="3">The sequence shown here is derived from an EMBL/GenBank/DDBJ whole genome shotgun (WGS) entry which is preliminary data.</text>
</comment>
<dbReference type="RefSeq" id="WP_079704187.1">
    <property type="nucleotide sequence ID" value="NZ_FUZO01000001.1"/>
</dbReference>
<feature type="domain" description="PucR C-terminal helix-turn-helix" evidence="2">
    <location>
        <begin position="200"/>
        <end position="256"/>
    </location>
</feature>
<dbReference type="Proteomes" id="UP000190827">
    <property type="component" value="Unassembled WGS sequence"/>
</dbReference>
<dbReference type="EMBL" id="FUZO01000001">
    <property type="protein sequence ID" value="SKC35687.1"/>
    <property type="molecule type" value="Genomic_DNA"/>
</dbReference>
<dbReference type="InterPro" id="IPR042070">
    <property type="entry name" value="PucR_C-HTH_sf"/>
</dbReference>
<evidence type="ECO:0000313" key="4">
    <source>
        <dbReference type="Proteomes" id="UP000190827"/>
    </source>
</evidence>
<gene>
    <name evidence="3" type="ORF">SAMN06295973_0030</name>
</gene>
<accession>A0ABY1LHU3</accession>
<evidence type="ECO:0000256" key="1">
    <source>
        <dbReference type="SAM" id="MobiDB-lite"/>
    </source>
</evidence>
<organism evidence="3 4">
    <name type="scientific">Plantibacter cousiniae</name>
    <name type="common">nom. nud.</name>
    <dbReference type="NCBI Taxonomy" id="199709"/>
    <lineage>
        <taxon>Bacteria</taxon>
        <taxon>Bacillati</taxon>
        <taxon>Actinomycetota</taxon>
        <taxon>Actinomycetes</taxon>
        <taxon>Micrococcales</taxon>
        <taxon>Microbacteriaceae</taxon>
        <taxon>Plantibacter</taxon>
    </lineage>
</organism>
<protein>
    <submittedName>
        <fullName evidence="3">PucR C-terminal helix-turn-helix domain-containing protein</fullName>
    </submittedName>
</protein>
<sequence>MNSERSTIDPAEGSWSISDDRAFVLIDMLSDHRDRRRHALRTARSRRWLDSYGEVVVRSVLLGTTSTMERDEYARALRHDGRDHTLVLDHVGGFVLVTSERRAASPVDEWVRSVAPAGVRISAIGSAVLHADEDDLLGVVDEARTAAEIVGQVGDALGSTRAEDLGGWRLLHAIGGGPQLVTSASPAADELWHADPVRRETVETYLDAGCNVVVACERLHIHRTTLYYRLDTMPEVVRDALADGLKRSTLHLSLKLLRLWNDVPTASERSSASSRRRRVSETRTVAPVRQLHPQTAGTE</sequence>
<feature type="region of interest" description="Disordered" evidence="1">
    <location>
        <begin position="268"/>
        <end position="299"/>
    </location>
</feature>